<feature type="compositionally biased region" description="Low complexity" evidence="1">
    <location>
        <begin position="65"/>
        <end position="83"/>
    </location>
</feature>
<dbReference type="OrthoDB" id="2417469at2759"/>
<evidence type="ECO:0000313" key="3">
    <source>
        <dbReference type="Proteomes" id="UP000654370"/>
    </source>
</evidence>
<name>A0A8H7PIV1_MORIS</name>
<comment type="caution">
    <text evidence="2">The sequence shown here is derived from an EMBL/GenBank/DDBJ whole genome shotgun (WGS) entry which is preliminary data.</text>
</comment>
<feature type="compositionally biased region" description="Polar residues" evidence="1">
    <location>
        <begin position="1"/>
        <end position="13"/>
    </location>
</feature>
<evidence type="ECO:0000256" key="1">
    <source>
        <dbReference type="SAM" id="MobiDB-lite"/>
    </source>
</evidence>
<gene>
    <name evidence="2" type="ORF">INT43_005826</name>
</gene>
<keyword evidence="3" id="KW-1185">Reference proteome</keyword>
<sequence>MDVGNSKQPFGKSSSKHPLGQGLFKVGDYDDEATTGTAPEKHGSFSEKAKSGFDKLTGHHHKDATAGNNPTAANNANAASNAAAPPPPQQ</sequence>
<protein>
    <submittedName>
        <fullName evidence="2">Uncharacterized protein</fullName>
    </submittedName>
</protein>
<accession>A0A8H7PIV1</accession>
<evidence type="ECO:0000313" key="2">
    <source>
        <dbReference type="EMBL" id="KAG2174768.1"/>
    </source>
</evidence>
<proteinExistence type="predicted"/>
<feature type="region of interest" description="Disordered" evidence="1">
    <location>
        <begin position="1"/>
        <end position="90"/>
    </location>
</feature>
<organism evidence="2 3">
    <name type="scientific">Mortierella isabellina</name>
    <name type="common">Filamentous fungus</name>
    <name type="synonym">Umbelopsis isabellina</name>
    <dbReference type="NCBI Taxonomy" id="91625"/>
    <lineage>
        <taxon>Eukaryota</taxon>
        <taxon>Fungi</taxon>
        <taxon>Fungi incertae sedis</taxon>
        <taxon>Mucoromycota</taxon>
        <taxon>Mucoromycotina</taxon>
        <taxon>Umbelopsidomycetes</taxon>
        <taxon>Umbelopsidales</taxon>
        <taxon>Umbelopsidaceae</taxon>
        <taxon>Umbelopsis</taxon>
    </lineage>
</organism>
<reference evidence="2" key="1">
    <citation type="submission" date="2020-12" db="EMBL/GenBank/DDBJ databases">
        <title>Metabolic potential, ecology and presence of endohyphal bacteria is reflected in genomic diversity of Mucoromycotina.</title>
        <authorList>
            <person name="Muszewska A."/>
            <person name="Okrasinska A."/>
            <person name="Steczkiewicz K."/>
            <person name="Drgas O."/>
            <person name="Orlowska M."/>
            <person name="Perlinska-Lenart U."/>
            <person name="Aleksandrzak-Piekarczyk T."/>
            <person name="Szatraj K."/>
            <person name="Zielenkiewicz U."/>
            <person name="Pilsyk S."/>
            <person name="Malc E."/>
            <person name="Mieczkowski P."/>
            <person name="Kruszewska J.S."/>
            <person name="Biernat P."/>
            <person name="Pawlowska J."/>
        </authorList>
    </citation>
    <scope>NUCLEOTIDE SEQUENCE</scope>
    <source>
        <strain evidence="2">WA0000067209</strain>
    </source>
</reference>
<dbReference type="AlphaFoldDB" id="A0A8H7PIV1"/>
<dbReference type="EMBL" id="JAEPQZ010000012">
    <property type="protein sequence ID" value="KAG2174768.1"/>
    <property type="molecule type" value="Genomic_DNA"/>
</dbReference>
<dbReference type="Proteomes" id="UP000654370">
    <property type="component" value="Unassembled WGS sequence"/>
</dbReference>
<feature type="compositionally biased region" description="Basic and acidic residues" evidence="1">
    <location>
        <begin position="39"/>
        <end position="57"/>
    </location>
</feature>